<dbReference type="AlphaFoldDB" id="A0A1G8BJ67"/>
<evidence type="ECO:0000313" key="2">
    <source>
        <dbReference type="EMBL" id="SDH33296.1"/>
    </source>
</evidence>
<dbReference type="Gene3D" id="2.60.120.10">
    <property type="entry name" value="Jelly Rolls"/>
    <property type="match status" value="1"/>
</dbReference>
<evidence type="ECO:0000313" key="3">
    <source>
        <dbReference type="Proteomes" id="UP000198748"/>
    </source>
</evidence>
<dbReference type="InterPro" id="IPR014710">
    <property type="entry name" value="RmlC-like_jellyroll"/>
</dbReference>
<keyword evidence="3" id="KW-1185">Reference proteome</keyword>
<dbReference type="SUPFAM" id="SSF51206">
    <property type="entry name" value="cAMP-binding domain-like"/>
    <property type="match status" value="1"/>
</dbReference>
<protein>
    <submittedName>
        <fullName evidence="2">YD repeat-containing protein</fullName>
    </submittedName>
</protein>
<evidence type="ECO:0000259" key="1">
    <source>
        <dbReference type="PROSITE" id="PS50042"/>
    </source>
</evidence>
<gene>
    <name evidence="2" type="ORF">SAMN04487996_13350</name>
</gene>
<dbReference type="STRING" id="659014.SAMN04487996_13350"/>
<sequence length="201" mass="23346">MQLSEEIKPLHHLLEASKFMVSEEIRTKFQQNLKRFMIPKGRVLVDLGQVSPSLYFIEKGVMRTYYLRGSEDITSLLVSEGDIVCIAESFLLQKLSNEVLETLEDTTVYAISYDSYRKLVEEDSHMGKLAVRLLEQHLINFTDKVKVFKYLSVEERIAHYISQPSSLFRRIPDHYIATYLGTTPATFSRCLKTLQFDKNRP</sequence>
<dbReference type="OrthoDB" id="680421at2"/>
<organism evidence="2 3">
    <name type="scientific">Dyadobacter soli</name>
    <dbReference type="NCBI Taxonomy" id="659014"/>
    <lineage>
        <taxon>Bacteria</taxon>
        <taxon>Pseudomonadati</taxon>
        <taxon>Bacteroidota</taxon>
        <taxon>Cytophagia</taxon>
        <taxon>Cytophagales</taxon>
        <taxon>Spirosomataceae</taxon>
        <taxon>Dyadobacter</taxon>
    </lineage>
</organism>
<dbReference type="RefSeq" id="WP_090157663.1">
    <property type="nucleotide sequence ID" value="NZ_FNAN01000033.1"/>
</dbReference>
<name>A0A1G8BJ67_9BACT</name>
<dbReference type="Proteomes" id="UP000198748">
    <property type="component" value="Unassembled WGS sequence"/>
</dbReference>
<accession>A0A1G8BJ67</accession>
<dbReference type="CDD" id="cd00038">
    <property type="entry name" value="CAP_ED"/>
    <property type="match status" value="1"/>
</dbReference>
<dbReference type="PROSITE" id="PS50042">
    <property type="entry name" value="CNMP_BINDING_3"/>
    <property type="match status" value="1"/>
</dbReference>
<proteinExistence type="predicted"/>
<dbReference type="InterPro" id="IPR018490">
    <property type="entry name" value="cNMP-bd_dom_sf"/>
</dbReference>
<dbReference type="EMBL" id="FNAN01000033">
    <property type="protein sequence ID" value="SDH33296.1"/>
    <property type="molecule type" value="Genomic_DNA"/>
</dbReference>
<dbReference type="Pfam" id="PF00027">
    <property type="entry name" value="cNMP_binding"/>
    <property type="match status" value="1"/>
</dbReference>
<dbReference type="InterPro" id="IPR000595">
    <property type="entry name" value="cNMP-bd_dom"/>
</dbReference>
<feature type="domain" description="Cyclic nucleotide-binding" evidence="1">
    <location>
        <begin position="21"/>
        <end position="120"/>
    </location>
</feature>
<reference evidence="3" key="1">
    <citation type="submission" date="2016-10" db="EMBL/GenBank/DDBJ databases">
        <authorList>
            <person name="Varghese N."/>
            <person name="Submissions S."/>
        </authorList>
    </citation>
    <scope>NUCLEOTIDE SEQUENCE [LARGE SCALE GENOMIC DNA]</scope>
    <source>
        <strain evidence="3">DSM 25329</strain>
    </source>
</reference>